<protein>
    <submittedName>
        <fullName evidence="2">Glycosyltransferase</fullName>
    </submittedName>
</protein>
<keyword evidence="3" id="KW-1185">Reference proteome</keyword>
<organism evidence="2 3">
    <name type="scientific">Adonisia turfae CCMR0081</name>
    <dbReference type="NCBI Taxonomy" id="2292702"/>
    <lineage>
        <taxon>Bacteria</taxon>
        <taxon>Bacillati</taxon>
        <taxon>Cyanobacteriota</taxon>
        <taxon>Adonisia</taxon>
        <taxon>Adonisia turfae</taxon>
    </lineage>
</organism>
<evidence type="ECO:0000313" key="3">
    <source>
        <dbReference type="Proteomes" id="UP000481033"/>
    </source>
</evidence>
<comment type="caution">
    <text evidence="2">The sequence shown here is derived from an EMBL/GenBank/DDBJ whole genome shotgun (WGS) entry which is preliminary data.</text>
</comment>
<dbReference type="CDD" id="cd03801">
    <property type="entry name" value="GT4_PimA-like"/>
    <property type="match status" value="1"/>
</dbReference>
<gene>
    <name evidence="2" type="ORF">DXZ20_08935</name>
</gene>
<dbReference type="AlphaFoldDB" id="A0A6M0RHU9"/>
<dbReference type="InterPro" id="IPR001296">
    <property type="entry name" value="Glyco_trans_1"/>
</dbReference>
<dbReference type="GO" id="GO:0016757">
    <property type="term" value="F:glycosyltransferase activity"/>
    <property type="evidence" value="ECO:0007669"/>
    <property type="project" value="InterPro"/>
</dbReference>
<keyword evidence="2" id="KW-0808">Transferase</keyword>
<reference evidence="2 3" key="1">
    <citation type="journal article" date="2020" name="Microb. Ecol.">
        <title>Ecogenomics of the Marine Benthic Filamentous Cyanobacterium Adonisia.</title>
        <authorList>
            <person name="Walter J.M."/>
            <person name="Coutinho F.H."/>
            <person name="Leomil L."/>
            <person name="Hargreaves P.I."/>
            <person name="Campeao M.E."/>
            <person name="Vieira V.V."/>
            <person name="Silva B.S."/>
            <person name="Fistarol G.O."/>
            <person name="Salomon P.S."/>
            <person name="Sawabe T."/>
            <person name="Mino S."/>
            <person name="Hosokawa M."/>
            <person name="Miyashita H."/>
            <person name="Maruyama F."/>
            <person name="van Verk M.C."/>
            <person name="Dutilh B.E."/>
            <person name="Thompson C.C."/>
            <person name="Thompson F.L."/>
        </authorList>
    </citation>
    <scope>NUCLEOTIDE SEQUENCE [LARGE SCALE GENOMIC DNA]</scope>
    <source>
        <strain evidence="2 3">CCMR0081</strain>
    </source>
</reference>
<feature type="domain" description="Glycosyl transferase family 1" evidence="1">
    <location>
        <begin position="208"/>
        <end position="317"/>
    </location>
</feature>
<dbReference type="Gene3D" id="3.40.50.2000">
    <property type="entry name" value="Glycogen Phosphorylase B"/>
    <property type="match status" value="2"/>
</dbReference>
<dbReference type="EMBL" id="QXHD01000004">
    <property type="protein sequence ID" value="NEZ55794.1"/>
    <property type="molecule type" value="Genomic_DNA"/>
</dbReference>
<evidence type="ECO:0000313" key="2">
    <source>
        <dbReference type="EMBL" id="NEZ55794.1"/>
    </source>
</evidence>
<dbReference type="PANTHER" id="PTHR12526:SF590">
    <property type="entry name" value="ALPHA-MALTOSE-1-PHOSPHATE SYNTHASE"/>
    <property type="match status" value="1"/>
</dbReference>
<dbReference type="Pfam" id="PF00534">
    <property type="entry name" value="Glycos_transf_1"/>
    <property type="match status" value="1"/>
</dbReference>
<accession>A0A6M0RHU9</accession>
<proteinExistence type="predicted"/>
<dbReference type="RefSeq" id="WP_163697687.1">
    <property type="nucleotide sequence ID" value="NZ_QXHD01000004.1"/>
</dbReference>
<dbReference type="SUPFAM" id="SSF53756">
    <property type="entry name" value="UDP-Glycosyltransferase/glycogen phosphorylase"/>
    <property type="match status" value="1"/>
</dbReference>
<name>A0A6M0RHU9_9CYAN</name>
<evidence type="ECO:0000259" key="1">
    <source>
        <dbReference type="Pfam" id="PF00534"/>
    </source>
</evidence>
<sequence>MKWTVIAPYFTQEYIDNNRWLVGHIPEGKYDFELIPRPQPITKWHERKVKYTTSSQWFRHWEHGALALNSDSDGIITSYPQLPTVIGLQKLLKWSKKPVVAWTFNVGNYEVGPLRQWLSGIGLKQIDRFIVHSYREIDIYSKCFNLPKSRFSFVPYAAPDIEIQYEENNNSPFIAALGSAHRDFPCFFEVVEELDIPTVVASSKVALANLSIPKQVKTPFGITRADCWKLAQEGRISVIPLKVKDNVTAAGHVTVIEAMLMARAVIVSDAYGMSDYVKHGETGWLIKPGCKQSMKEAIQTLWNDPALRNRLGQNARAYARKNFSHENAALSLEKILDEVSGRTSKVTEAYAKPPEVLDACK</sequence>
<dbReference type="Proteomes" id="UP000481033">
    <property type="component" value="Unassembled WGS sequence"/>
</dbReference>
<dbReference type="PANTHER" id="PTHR12526">
    <property type="entry name" value="GLYCOSYLTRANSFERASE"/>
    <property type="match status" value="1"/>
</dbReference>